<dbReference type="EMBL" id="VFOS01000003">
    <property type="protein sequence ID" value="TQL58490.1"/>
    <property type="molecule type" value="Genomic_DNA"/>
</dbReference>
<reference evidence="3 4" key="1">
    <citation type="submission" date="2019-06" db="EMBL/GenBank/DDBJ databases">
        <title>Sequencing the genomes of 1000 actinobacteria strains.</title>
        <authorList>
            <person name="Klenk H.-P."/>
        </authorList>
    </citation>
    <scope>NUCLEOTIDE SEQUENCE [LARGE SCALE GENOMIC DNA]</scope>
    <source>
        <strain evidence="3 4">DSM 4813</strain>
    </source>
</reference>
<proteinExistence type="predicted"/>
<keyword evidence="4" id="KW-1185">Reference proteome</keyword>
<keyword evidence="2" id="KW-1133">Transmembrane helix</keyword>
<dbReference type="OrthoDB" id="5189092at2"/>
<comment type="caution">
    <text evidence="3">The sequence shown here is derived from an EMBL/GenBank/DDBJ whole genome shotgun (WGS) entry which is preliminary data.</text>
</comment>
<accession>A0A542ZE02</accession>
<keyword evidence="2" id="KW-0472">Membrane</keyword>
<evidence type="ECO:0000256" key="2">
    <source>
        <dbReference type="SAM" id="Phobius"/>
    </source>
</evidence>
<keyword evidence="2" id="KW-0812">Transmembrane</keyword>
<feature type="region of interest" description="Disordered" evidence="1">
    <location>
        <begin position="42"/>
        <end position="65"/>
    </location>
</feature>
<dbReference type="AlphaFoldDB" id="A0A542ZE02"/>
<gene>
    <name evidence="3" type="ORF">FB461_1904</name>
</gene>
<feature type="compositionally biased region" description="Low complexity" evidence="1">
    <location>
        <begin position="43"/>
        <end position="55"/>
    </location>
</feature>
<protein>
    <submittedName>
        <fullName evidence="3">Uncharacterized protein</fullName>
    </submittedName>
</protein>
<evidence type="ECO:0000313" key="3">
    <source>
        <dbReference type="EMBL" id="TQL58490.1"/>
    </source>
</evidence>
<feature type="transmembrane region" description="Helical" evidence="2">
    <location>
        <begin position="12"/>
        <end position="36"/>
    </location>
</feature>
<evidence type="ECO:0000313" key="4">
    <source>
        <dbReference type="Proteomes" id="UP000315389"/>
    </source>
</evidence>
<organism evidence="3 4">
    <name type="scientific">Rarobacter faecitabidus</name>
    <dbReference type="NCBI Taxonomy" id="13243"/>
    <lineage>
        <taxon>Bacteria</taxon>
        <taxon>Bacillati</taxon>
        <taxon>Actinomycetota</taxon>
        <taxon>Actinomycetes</taxon>
        <taxon>Micrococcales</taxon>
        <taxon>Rarobacteraceae</taxon>
        <taxon>Rarobacter</taxon>
    </lineage>
</organism>
<dbReference type="Proteomes" id="UP000315389">
    <property type="component" value="Unassembled WGS sequence"/>
</dbReference>
<name>A0A542ZE02_RARFA</name>
<evidence type="ECO:0000256" key="1">
    <source>
        <dbReference type="SAM" id="MobiDB-lite"/>
    </source>
</evidence>
<dbReference type="RefSeq" id="WP_142121438.1">
    <property type="nucleotide sequence ID" value="NZ_BAAASV010000002.1"/>
</dbReference>
<sequence>MQNDPVYRRRRAVALVIVIALLVLIIWGISAIVTAIRGSGDEAAPSRQAASPSQSGEQTPGAPAECAADDIELSVSAANATYSLGGEVDFAVGISSKSKSPCLVNGSDASRVLTIRSGNDAIWSSGDCADDAARDLLMSEGSKDSQTITWKMTRSAPGCEKVKGKLRAGTYRAQVQLGKAKSEGFIFTLQ</sequence>